<accession>A0A0K9G7W9</accession>
<dbReference type="GO" id="GO:0006749">
    <property type="term" value="P:glutathione metabolic process"/>
    <property type="evidence" value="ECO:0007669"/>
    <property type="project" value="TreeGrafter"/>
</dbReference>
<dbReference type="OrthoDB" id="9768323at2"/>
<dbReference type="InterPro" id="IPR008040">
    <property type="entry name" value="Hydant_A_N"/>
</dbReference>
<dbReference type="Proteomes" id="UP000037146">
    <property type="component" value="Unassembled WGS sequence"/>
</dbReference>
<dbReference type="Pfam" id="PF05378">
    <property type="entry name" value="Hydant_A_N"/>
    <property type="match status" value="1"/>
</dbReference>
<feature type="domain" description="Acetophenone carboxylase-like C-terminal" evidence="3">
    <location>
        <begin position="510"/>
        <end position="691"/>
    </location>
</feature>
<dbReference type="EMBL" id="LFZW01000002">
    <property type="protein sequence ID" value="KMY42748.1"/>
    <property type="molecule type" value="Genomic_DNA"/>
</dbReference>
<dbReference type="STRING" id="1679170.AC625_24140"/>
<dbReference type="PATRIC" id="fig|1679170.3.peg.5413"/>
<dbReference type="SUPFAM" id="SSF53067">
    <property type="entry name" value="Actin-like ATPase domain"/>
    <property type="match status" value="1"/>
</dbReference>
<reference evidence="5" key="1">
    <citation type="submission" date="2015-07" db="EMBL/GenBank/DDBJ databases">
        <title>Genome sequencing project for genomic taxonomy and phylogenomics of Bacillus-like bacteria.</title>
        <authorList>
            <person name="Liu B."/>
            <person name="Wang J."/>
            <person name="Zhu Y."/>
            <person name="Liu G."/>
            <person name="Chen Q."/>
            <person name="Chen Z."/>
            <person name="Lan J."/>
            <person name="Che J."/>
            <person name="Ge C."/>
            <person name="Shi H."/>
            <person name="Pan Z."/>
            <person name="Liu X."/>
        </authorList>
    </citation>
    <scope>NUCLEOTIDE SEQUENCE [LARGE SCALE GENOMIC DNA]</scope>
    <source>
        <strain evidence="5">FJAT-27997</strain>
    </source>
</reference>
<dbReference type="AlphaFoldDB" id="A0A0K9G7W9"/>
<evidence type="ECO:0000313" key="5">
    <source>
        <dbReference type="Proteomes" id="UP000037146"/>
    </source>
</evidence>
<protein>
    <submittedName>
        <fullName evidence="4">N-methylhydantoinase</fullName>
    </submittedName>
</protein>
<dbReference type="PANTHER" id="PTHR11365:SF23">
    <property type="entry name" value="HYPOTHETICAL 5-OXOPROLINASE (EUROFUNG)-RELATED"/>
    <property type="match status" value="1"/>
</dbReference>
<dbReference type="InterPro" id="IPR002821">
    <property type="entry name" value="Hydantoinase_A"/>
</dbReference>
<gene>
    <name evidence="4" type="ORF">AC625_24140</name>
</gene>
<dbReference type="Pfam" id="PF01968">
    <property type="entry name" value="Hydantoinase_A"/>
    <property type="match status" value="1"/>
</dbReference>
<feature type="domain" description="Hydantoinase/oxoprolinase N-terminal" evidence="2">
    <location>
        <begin position="3"/>
        <end position="185"/>
    </location>
</feature>
<dbReference type="Pfam" id="PF19278">
    <property type="entry name" value="Hydant_A_C"/>
    <property type="match status" value="1"/>
</dbReference>
<proteinExistence type="predicted"/>
<dbReference type="RefSeq" id="WP_049683971.1">
    <property type="nucleotide sequence ID" value="NZ_LFZW01000002.1"/>
</dbReference>
<dbReference type="GO" id="GO:0017168">
    <property type="term" value="F:5-oxoprolinase (ATP-hydrolyzing) activity"/>
    <property type="evidence" value="ECO:0007669"/>
    <property type="project" value="TreeGrafter"/>
</dbReference>
<feature type="domain" description="Hydantoinase A/oxoprolinase" evidence="1">
    <location>
        <begin position="206"/>
        <end position="494"/>
    </location>
</feature>
<dbReference type="InterPro" id="IPR043129">
    <property type="entry name" value="ATPase_NBD"/>
</dbReference>
<dbReference type="InterPro" id="IPR045079">
    <property type="entry name" value="Oxoprolinase-like"/>
</dbReference>
<evidence type="ECO:0000259" key="1">
    <source>
        <dbReference type="Pfam" id="PF01968"/>
    </source>
</evidence>
<dbReference type="InterPro" id="IPR049517">
    <property type="entry name" value="ACX-like_C"/>
</dbReference>
<evidence type="ECO:0000259" key="2">
    <source>
        <dbReference type="Pfam" id="PF05378"/>
    </source>
</evidence>
<sequence>MVRIGVDVGGTFTDLILVDELTNQIHVHKVPSTLEDQSIGVINGIQKLCENANVPMTDIDYVLHGTTVATNITIERNGAVVGMLTTKNYRDILHIARHKKTENFSIQQDLPWQANPLVLRRNRIPITEKLQAPDGRVKVPMNEEEVRQAVERLKKSEVDIIVVSFLFSFLNDEHEQRAKEIVKEMWPEVQCFTSSEIAPQMREYERFSTAAMNAYVAPRVSRYLSHLSSALDEAGVKGDLHIMQSSGGMATSEMVTEKPVTLLKSGPSGAVLATAWWGELEGVPNLISVDIGGTSADISVIPNNTPKIINPRDAEVNGYPVLVPMIDVEVIGAGGGSIAYIDAGGAFRVGPKSAGAHPGPACYGQGGENPCVTDANVILGRLDPEQFLGGDLQLHSELSFKAVEEKLCPKLNMSAEEAALGILKIINNFMALSIRAKSVSKGIDPREFALFAAGGAGPLHSVDLAETIGCNLVIVPNYPGISAATGLLVGDIKYDFIKSNISRLDNITDETIDSMNADLQELEEQAYTQLIKDGIKPDDILIERIAECRYAGQGFELRASIPEGILTDQSIETIRQRFDESHEEEYGHHFPNNVVELITLRIVAIGKTPSLTLPKLESGNRINPEAAFMYERETVYEVNGEIKRFSTPRYDRSKLLAHDLIQGPAIIVQRDTTTSIPPHWQATVSDNGTLFVASKVTQGGAAESVEKYFSKVR</sequence>
<name>A0A0K9G7W9_9BACI</name>
<dbReference type="PANTHER" id="PTHR11365">
    <property type="entry name" value="5-OXOPROLINASE RELATED"/>
    <property type="match status" value="1"/>
</dbReference>
<organism evidence="4 5">
    <name type="scientific">Peribacillus loiseleuriae</name>
    <dbReference type="NCBI Taxonomy" id="1679170"/>
    <lineage>
        <taxon>Bacteria</taxon>
        <taxon>Bacillati</taxon>
        <taxon>Bacillota</taxon>
        <taxon>Bacilli</taxon>
        <taxon>Bacillales</taxon>
        <taxon>Bacillaceae</taxon>
        <taxon>Peribacillus</taxon>
    </lineage>
</organism>
<dbReference type="GO" id="GO:0005829">
    <property type="term" value="C:cytosol"/>
    <property type="evidence" value="ECO:0007669"/>
    <property type="project" value="TreeGrafter"/>
</dbReference>
<evidence type="ECO:0000313" key="4">
    <source>
        <dbReference type="EMBL" id="KMY42748.1"/>
    </source>
</evidence>
<comment type="caution">
    <text evidence="4">The sequence shown here is derived from an EMBL/GenBank/DDBJ whole genome shotgun (WGS) entry which is preliminary data.</text>
</comment>
<evidence type="ECO:0000259" key="3">
    <source>
        <dbReference type="Pfam" id="PF19278"/>
    </source>
</evidence>
<keyword evidence="5" id="KW-1185">Reference proteome</keyword>